<protein>
    <recommendedName>
        <fullName evidence="4">Branched-chain amino acid aminotransferase</fullName>
    </recommendedName>
</protein>
<keyword evidence="3" id="KW-1185">Reference proteome</keyword>
<gene>
    <name evidence="2" type="ORF">Pan44_55620</name>
</gene>
<evidence type="ECO:0000313" key="2">
    <source>
        <dbReference type="EMBL" id="QDT57493.1"/>
    </source>
</evidence>
<evidence type="ECO:0000256" key="1">
    <source>
        <dbReference type="SAM" id="Phobius"/>
    </source>
</evidence>
<feature type="transmembrane region" description="Helical" evidence="1">
    <location>
        <begin position="12"/>
        <end position="33"/>
    </location>
</feature>
<dbReference type="AlphaFoldDB" id="A0A517SMZ1"/>
<keyword evidence="1" id="KW-0812">Transmembrane</keyword>
<dbReference type="OrthoDB" id="278295at2"/>
<evidence type="ECO:0008006" key="4">
    <source>
        <dbReference type="Google" id="ProtNLM"/>
    </source>
</evidence>
<dbReference type="RefSeq" id="WP_145034837.1">
    <property type="nucleotide sequence ID" value="NZ_CP036271.1"/>
</dbReference>
<proteinExistence type="predicted"/>
<dbReference type="Proteomes" id="UP000315700">
    <property type="component" value="Chromosome"/>
</dbReference>
<dbReference type="KEGG" id="ccos:Pan44_55620"/>
<dbReference type="EMBL" id="CP036271">
    <property type="protein sequence ID" value="QDT57493.1"/>
    <property type="molecule type" value="Genomic_DNA"/>
</dbReference>
<reference evidence="2 3" key="1">
    <citation type="submission" date="2019-02" db="EMBL/GenBank/DDBJ databases">
        <title>Deep-cultivation of Planctomycetes and their phenomic and genomic characterization uncovers novel biology.</title>
        <authorList>
            <person name="Wiegand S."/>
            <person name="Jogler M."/>
            <person name="Boedeker C."/>
            <person name="Pinto D."/>
            <person name="Vollmers J."/>
            <person name="Rivas-Marin E."/>
            <person name="Kohn T."/>
            <person name="Peeters S.H."/>
            <person name="Heuer A."/>
            <person name="Rast P."/>
            <person name="Oberbeckmann S."/>
            <person name="Bunk B."/>
            <person name="Jeske O."/>
            <person name="Meyerdierks A."/>
            <person name="Storesund J.E."/>
            <person name="Kallscheuer N."/>
            <person name="Luecker S."/>
            <person name="Lage O.M."/>
            <person name="Pohl T."/>
            <person name="Merkel B.J."/>
            <person name="Hornburger P."/>
            <person name="Mueller R.-W."/>
            <person name="Bruemmer F."/>
            <person name="Labrenz M."/>
            <person name="Spormann A.M."/>
            <person name="Op den Camp H."/>
            <person name="Overmann J."/>
            <person name="Amann R."/>
            <person name="Jetten M.S.M."/>
            <person name="Mascher T."/>
            <person name="Medema M.H."/>
            <person name="Devos D.P."/>
            <person name="Kaster A.-K."/>
            <person name="Ovreas L."/>
            <person name="Rohde M."/>
            <person name="Galperin M.Y."/>
            <person name="Jogler C."/>
        </authorList>
    </citation>
    <scope>NUCLEOTIDE SEQUENCE [LARGE SCALE GENOMIC DNA]</scope>
    <source>
        <strain evidence="2 3">Pan44</strain>
    </source>
</reference>
<sequence length="122" mass="12687">MLTQLLRDEGGFIISAELVLVATICVIGLVVGLSEVQHSINAELNDVADAIGALNQSYFTSGFHKLDFNGICHAASYGSIFTDFSDDCDCNQCDISCDRPTPEGPKGVGGFGGTCAGTCAGF</sequence>
<name>A0A517SMZ1_9PLAN</name>
<keyword evidence="1" id="KW-1133">Transmembrane helix</keyword>
<dbReference type="InParanoid" id="A0A517SMZ1"/>
<keyword evidence="1" id="KW-0472">Membrane</keyword>
<evidence type="ECO:0000313" key="3">
    <source>
        <dbReference type="Proteomes" id="UP000315700"/>
    </source>
</evidence>
<organism evidence="2 3">
    <name type="scientific">Caulifigura coniformis</name>
    <dbReference type="NCBI Taxonomy" id="2527983"/>
    <lineage>
        <taxon>Bacteria</taxon>
        <taxon>Pseudomonadati</taxon>
        <taxon>Planctomycetota</taxon>
        <taxon>Planctomycetia</taxon>
        <taxon>Planctomycetales</taxon>
        <taxon>Planctomycetaceae</taxon>
        <taxon>Caulifigura</taxon>
    </lineage>
</organism>
<accession>A0A517SMZ1</accession>